<dbReference type="KEGG" id="rmar:GBA65_08210"/>
<dbReference type="GO" id="GO:0046872">
    <property type="term" value="F:metal ion binding"/>
    <property type="evidence" value="ECO:0007669"/>
    <property type="project" value="UniProtKB-KW"/>
</dbReference>
<gene>
    <name evidence="3" type="ORF">GBA65_08210</name>
</gene>
<dbReference type="Gene3D" id="2.60.120.10">
    <property type="entry name" value="Jelly Rolls"/>
    <property type="match status" value="1"/>
</dbReference>
<dbReference type="Pfam" id="PF07883">
    <property type="entry name" value="Cupin_2"/>
    <property type="match status" value="1"/>
</dbReference>
<evidence type="ECO:0000259" key="2">
    <source>
        <dbReference type="Pfam" id="PF07883"/>
    </source>
</evidence>
<dbReference type="SUPFAM" id="SSF51182">
    <property type="entry name" value="RmlC-like cupins"/>
    <property type="match status" value="1"/>
</dbReference>
<evidence type="ECO:0000256" key="1">
    <source>
        <dbReference type="ARBA" id="ARBA00022723"/>
    </source>
</evidence>
<dbReference type="InterPro" id="IPR013096">
    <property type="entry name" value="Cupin_2"/>
</dbReference>
<dbReference type="InterPro" id="IPR051610">
    <property type="entry name" value="GPI/OXD"/>
</dbReference>
<dbReference type="PANTHER" id="PTHR35848:SF6">
    <property type="entry name" value="CUPIN TYPE-2 DOMAIN-CONTAINING PROTEIN"/>
    <property type="match status" value="1"/>
</dbReference>
<sequence length="132" mass="14550">MAPPGSTLLGRRGDEALFVKSWGSFPEVEVLPNNHRTSVAGLQVGVNRIRWVHPASTPDHRHDDAEQVILMLSGRMEMTIDGEEYEMAEGDVAVIPKGVSHHGRTLGEDAVFYEVFAPLRVQNLVGFIGKVF</sequence>
<evidence type="ECO:0000313" key="3">
    <source>
        <dbReference type="EMBL" id="QIN78505.1"/>
    </source>
</evidence>
<name>A0A6G8PWF3_9ACTN</name>
<dbReference type="AlphaFoldDB" id="A0A6G8PWF3"/>
<dbReference type="PANTHER" id="PTHR35848">
    <property type="entry name" value="OXALATE-BINDING PROTEIN"/>
    <property type="match status" value="1"/>
</dbReference>
<dbReference type="EMBL" id="CP045121">
    <property type="protein sequence ID" value="QIN78505.1"/>
    <property type="molecule type" value="Genomic_DNA"/>
</dbReference>
<dbReference type="InterPro" id="IPR011051">
    <property type="entry name" value="RmlC_Cupin_sf"/>
</dbReference>
<protein>
    <submittedName>
        <fullName evidence="3">Cupin domain-containing protein</fullName>
    </submittedName>
</protein>
<reference evidence="3 4" key="1">
    <citation type="submission" date="2019-10" db="EMBL/GenBank/DDBJ databases">
        <title>Rubrobacter sp nov SCSIO 52915 isolated from a deep-sea sediment in the South China Sea.</title>
        <authorList>
            <person name="Chen R.W."/>
        </authorList>
    </citation>
    <scope>NUCLEOTIDE SEQUENCE [LARGE SCALE GENOMIC DNA]</scope>
    <source>
        <strain evidence="3 4">SCSIO 52915</strain>
    </source>
</reference>
<proteinExistence type="predicted"/>
<organism evidence="3 4">
    <name type="scientific">Rubrobacter marinus</name>
    <dbReference type="NCBI Taxonomy" id="2653852"/>
    <lineage>
        <taxon>Bacteria</taxon>
        <taxon>Bacillati</taxon>
        <taxon>Actinomycetota</taxon>
        <taxon>Rubrobacteria</taxon>
        <taxon>Rubrobacterales</taxon>
        <taxon>Rubrobacteraceae</taxon>
        <taxon>Rubrobacter</taxon>
    </lineage>
</organism>
<dbReference type="InterPro" id="IPR014710">
    <property type="entry name" value="RmlC-like_jellyroll"/>
</dbReference>
<keyword evidence="1" id="KW-0479">Metal-binding</keyword>
<keyword evidence="4" id="KW-1185">Reference proteome</keyword>
<evidence type="ECO:0000313" key="4">
    <source>
        <dbReference type="Proteomes" id="UP000502706"/>
    </source>
</evidence>
<feature type="domain" description="Cupin type-2" evidence="2">
    <location>
        <begin position="55"/>
        <end position="115"/>
    </location>
</feature>
<accession>A0A6G8PWF3</accession>
<dbReference type="Proteomes" id="UP000502706">
    <property type="component" value="Chromosome"/>
</dbReference>